<dbReference type="Gene3D" id="3.40.50.620">
    <property type="entry name" value="HUPs"/>
    <property type="match status" value="1"/>
</dbReference>
<evidence type="ECO:0000313" key="2">
    <source>
        <dbReference type="EMBL" id="EIJ65010.1"/>
    </source>
</evidence>
<dbReference type="InterPro" id="IPR002500">
    <property type="entry name" value="PAPS_reduct_dom"/>
</dbReference>
<dbReference type="PATRIC" id="fig|859350.6.peg.1934"/>
<dbReference type="PANTHER" id="PTHR43196">
    <property type="entry name" value="SULFATE ADENYLYLTRANSFERASE SUBUNIT 2"/>
    <property type="match status" value="1"/>
</dbReference>
<dbReference type="InterPro" id="IPR050128">
    <property type="entry name" value="Sulfate_adenylyltrnsfr_sub2"/>
</dbReference>
<sequence>MSEPVLKKRSLHEVIEEIKTVYLDDNRPWIIGFSGGKDSTCMVQLVWTALSMLPADKLQKKIYVISSNTLVEAPQIAERIIRNLEKMEKYAKKANLPLETNLLRPPISDTFWVRLLGLGYPAPTNWFRWCTDMLKISNADRFIQETVSKHGEAIVLLGMRKNESKARSQVMELYKIENSKLSRHSKFDLTYVYTPIEDFSAEDVWNYLLENKNPWGEENRDLLAMYQDANASECPLVIDTSTASCGGGRFGCWTCTVVDNQSYLSNLIDNDEKNEWMEVLAELREELKNTQPEFRYFCKKCENEFIYDKEKNIMHVLVI</sequence>
<dbReference type="InterPro" id="IPR017598">
    <property type="entry name" value="SulphurTrfase_DndC"/>
</dbReference>
<comment type="caution">
    <text evidence="2">The sequence shown here is derived from an EMBL/GenBank/DDBJ whole genome shotgun (WGS) entry which is preliminary data.</text>
</comment>
<gene>
    <name evidence="2" type="ORF">BD31_I0798</name>
</gene>
<keyword evidence="3" id="KW-1185">Reference proteome</keyword>
<dbReference type="SUPFAM" id="SSF52402">
    <property type="entry name" value="Adenine nucleotide alpha hydrolases-like"/>
    <property type="match status" value="1"/>
</dbReference>
<dbReference type="PANTHER" id="PTHR43196:SF2">
    <property type="entry name" value="PHOSPHOADENOSINE PHOSPHOSULFATE REDUCTASE"/>
    <property type="match status" value="1"/>
</dbReference>
<name>I3CZW7_9ARCH</name>
<dbReference type="Proteomes" id="UP000003423">
    <property type="component" value="Unassembled WGS sequence"/>
</dbReference>
<organism evidence="2 3">
    <name type="scientific">Candidatus Nitrosopumilus salarius BD31</name>
    <dbReference type="NCBI Taxonomy" id="859350"/>
    <lineage>
        <taxon>Archaea</taxon>
        <taxon>Nitrososphaerota</taxon>
        <taxon>Nitrososphaeria</taxon>
        <taxon>Nitrosopumilales</taxon>
        <taxon>Nitrosopumilaceae</taxon>
        <taxon>Nitrosopumilus</taxon>
    </lineage>
</organism>
<dbReference type="InterPro" id="IPR014729">
    <property type="entry name" value="Rossmann-like_a/b/a_fold"/>
</dbReference>
<feature type="domain" description="Phosphoadenosine phosphosulphate reductase" evidence="1">
    <location>
        <begin position="31"/>
        <end position="214"/>
    </location>
</feature>
<dbReference type="OrthoDB" id="14887at2157"/>
<reference evidence="2 3" key="1">
    <citation type="journal article" date="2012" name="J. Bacteriol.">
        <title>Genome sequence of "Candidatus Nitrosopumilus salaria" BD31, an ammonia-oxidizing archaeon from the San Francisco Bay estuary.</title>
        <authorList>
            <person name="Mosier A.C."/>
            <person name="Allen E.E."/>
            <person name="Kim M."/>
            <person name="Ferriera S."/>
            <person name="Francis C.A."/>
        </authorList>
    </citation>
    <scope>NUCLEOTIDE SEQUENCE [LARGE SCALE GENOMIC DNA]</scope>
    <source>
        <strain evidence="2 3">BD31</strain>
    </source>
</reference>
<dbReference type="RefSeq" id="WP_008301604.1">
    <property type="nucleotide sequence ID" value="NZ_AEXL02000161.1"/>
</dbReference>
<proteinExistence type="predicted"/>
<accession>I3CZW7</accession>
<dbReference type="GO" id="GO:0016740">
    <property type="term" value="F:transferase activity"/>
    <property type="evidence" value="ECO:0007669"/>
    <property type="project" value="UniProtKB-KW"/>
</dbReference>
<dbReference type="NCBIfam" id="TIGR03183">
    <property type="entry name" value="DNA_S_dndC"/>
    <property type="match status" value="1"/>
</dbReference>
<evidence type="ECO:0000259" key="1">
    <source>
        <dbReference type="Pfam" id="PF01507"/>
    </source>
</evidence>
<dbReference type="Pfam" id="PF01507">
    <property type="entry name" value="PAPS_reduct"/>
    <property type="match status" value="1"/>
</dbReference>
<evidence type="ECO:0000313" key="3">
    <source>
        <dbReference type="Proteomes" id="UP000003423"/>
    </source>
</evidence>
<dbReference type="AlphaFoldDB" id="I3CZW7"/>
<dbReference type="EMBL" id="AEXL02000161">
    <property type="protein sequence ID" value="EIJ65010.1"/>
    <property type="molecule type" value="Genomic_DNA"/>
</dbReference>
<protein>
    <submittedName>
        <fullName evidence="2">Sulfurtransferase DndC</fullName>
    </submittedName>
</protein>